<accession>A0A9W8HM91</accession>
<dbReference type="OrthoDB" id="5595511at2759"/>
<feature type="region of interest" description="Disordered" evidence="1">
    <location>
        <begin position="160"/>
        <end position="236"/>
    </location>
</feature>
<sequence>MKLDEVNQRMRRLRDAVSKRLSDLRKARQWDKAAARESERIIRIADRAIFWPEGDGQQELIVAKAKFAKYIEKLLEVTGTKSTQKPSSGLPRADIETLWLARQLLARVQEKCEIIEEFDKEFGRLERQEALMREVESADAEAAADSALLSLPTWAQLAHSGHRSPVASERTSMELTHSQSESGSATPDVATPLVLGATNKAAGPLPHRHSRASRVGRRSLSRPSRLGSDAVEGESH</sequence>
<evidence type="ECO:0000313" key="3">
    <source>
        <dbReference type="Proteomes" id="UP001140094"/>
    </source>
</evidence>
<comment type="caution">
    <text evidence="2">The sequence shown here is derived from an EMBL/GenBank/DDBJ whole genome shotgun (WGS) entry which is preliminary data.</text>
</comment>
<evidence type="ECO:0000256" key="1">
    <source>
        <dbReference type="SAM" id="MobiDB-lite"/>
    </source>
</evidence>
<gene>
    <name evidence="2" type="ORF">H4R20_007223</name>
</gene>
<organism evidence="2 3">
    <name type="scientific">Coemansia guatemalensis</name>
    <dbReference type="NCBI Taxonomy" id="2761395"/>
    <lineage>
        <taxon>Eukaryota</taxon>
        <taxon>Fungi</taxon>
        <taxon>Fungi incertae sedis</taxon>
        <taxon>Zoopagomycota</taxon>
        <taxon>Kickxellomycotina</taxon>
        <taxon>Kickxellomycetes</taxon>
        <taxon>Kickxellales</taxon>
        <taxon>Kickxellaceae</taxon>
        <taxon>Coemansia</taxon>
    </lineage>
</organism>
<dbReference type="EMBL" id="JANBUO010003870">
    <property type="protein sequence ID" value="KAJ2789205.1"/>
    <property type="molecule type" value="Genomic_DNA"/>
</dbReference>
<dbReference type="Proteomes" id="UP001140094">
    <property type="component" value="Unassembled WGS sequence"/>
</dbReference>
<evidence type="ECO:0000313" key="2">
    <source>
        <dbReference type="EMBL" id="KAJ2789205.1"/>
    </source>
</evidence>
<feature type="compositionally biased region" description="Basic residues" evidence="1">
    <location>
        <begin position="206"/>
        <end position="220"/>
    </location>
</feature>
<keyword evidence="3" id="KW-1185">Reference proteome</keyword>
<feature type="non-terminal residue" evidence="2">
    <location>
        <position position="236"/>
    </location>
</feature>
<proteinExistence type="predicted"/>
<dbReference type="AlphaFoldDB" id="A0A9W8HM91"/>
<name>A0A9W8HM91_9FUNG</name>
<feature type="compositionally biased region" description="Polar residues" evidence="1">
    <location>
        <begin position="169"/>
        <end position="185"/>
    </location>
</feature>
<protein>
    <submittedName>
        <fullName evidence="2">Uncharacterized protein</fullName>
    </submittedName>
</protein>
<reference evidence="2" key="1">
    <citation type="submission" date="2022-07" db="EMBL/GenBank/DDBJ databases">
        <title>Phylogenomic reconstructions and comparative analyses of Kickxellomycotina fungi.</title>
        <authorList>
            <person name="Reynolds N.K."/>
            <person name="Stajich J.E."/>
            <person name="Barry K."/>
            <person name="Grigoriev I.V."/>
            <person name="Crous P."/>
            <person name="Smith M.E."/>
        </authorList>
    </citation>
    <scope>NUCLEOTIDE SEQUENCE</scope>
    <source>
        <strain evidence="2">NRRL 1565</strain>
    </source>
</reference>